<comment type="caution">
    <text evidence="2">The sequence shown here is derived from an EMBL/GenBank/DDBJ whole genome shotgun (WGS) entry which is preliminary data.</text>
</comment>
<evidence type="ECO:0000313" key="2">
    <source>
        <dbReference type="EMBL" id="KKL20834.1"/>
    </source>
</evidence>
<accession>A0A0F9BG03</accession>
<reference evidence="2" key="1">
    <citation type="journal article" date="2015" name="Nature">
        <title>Complex archaea that bridge the gap between prokaryotes and eukaryotes.</title>
        <authorList>
            <person name="Spang A."/>
            <person name="Saw J.H."/>
            <person name="Jorgensen S.L."/>
            <person name="Zaremba-Niedzwiedzka K."/>
            <person name="Martijn J."/>
            <person name="Lind A.E."/>
            <person name="van Eijk R."/>
            <person name="Schleper C."/>
            <person name="Guy L."/>
            <person name="Ettema T.J."/>
        </authorList>
    </citation>
    <scope>NUCLEOTIDE SEQUENCE</scope>
</reference>
<feature type="transmembrane region" description="Helical" evidence="1">
    <location>
        <begin position="20"/>
        <end position="39"/>
    </location>
</feature>
<evidence type="ECO:0000256" key="1">
    <source>
        <dbReference type="SAM" id="Phobius"/>
    </source>
</evidence>
<keyword evidence="1" id="KW-0812">Transmembrane</keyword>
<dbReference type="AlphaFoldDB" id="A0A0F9BG03"/>
<name>A0A0F9BG03_9ZZZZ</name>
<gene>
    <name evidence="2" type="ORF">LCGC14_2451460</name>
</gene>
<keyword evidence="1" id="KW-0472">Membrane</keyword>
<protein>
    <submittedName>
        <fullName evidence="2">Uncharacterized protein</fullName>
    </submittedName>
</protein>
<keyword evidence="1" id="KW-1133">Transmembrane helix</keyword>
<sequence length="84" mass="9667">MALLPRDTTWSGIRPAYKVVLVFAVLTMGILSFVSAYMFNEITALPKLYAEKVYVTALYEKMDAGFKDLRDGINEINRFLRDRK</sequence>
<dbReference type="EMBL" id="LAZR01037946">
    <property type="protein sequence ID" value="KKL20834.1"/>
    <property type="molecule type" value="Genomic_DNA"/>
</dbReference>
<organism evidence="2">
    <name type="scientific">marine sediment metagenome</name>
    <dbReference type="NCBI Taxonomy" id="412755"/>
    <lineage>
        <taxon>unclassified sequences</taxon>
        <taxon>metagenomes</taxon>
        <taxon>ecological metagenomes</taxon>
    </lineage>
</organism>
<proteinExistence type="predicted"/>